<keyword evidence="2" id="KW-1185">Reference proteome</keyword>
<proteinExistence type="predicted"/>
<evidence type="ECO:0000313" key="1">
    <source>
        <dbReference type="EMBL" id="GBP34802.1"/>
    </source>
</evidence>
<dbReference type="Proteomes" id="UP000299102">
    <property type="component" value="Unassembled WGS sequence"/>
</dbReference>
<reference evidence="1 2" key="1">
    <citation type="journal article" date="2019" name="Commun. Biol.">
        <title>The bagworm genome reveals a unique fibroin gene that provides high tensile strength.</title>
        <authorList>
            <person name="Kono N."/>
            <person name="Nakamura H."/>
            <person name="Ohtoshi R."/>
            <person name="Tomita M."/>
            <person name="Numata K."/>
            <person name="Arakawa K."/>
        </authorList>
    </citation>
    <scope>NUCLEOTIDE SEQUENCE [LARGE SCALE GENOMIC DNA]</scope>
</reference>
<sequence length="139" mass="15846">MLDYSFPYIAELIKARDVVHPFGGNGRQQPPDLHCASVKGSQLTSLERSIERLDQRGAITWRKYRAHNEVFKLQFPLHTKKIVLETESRLLTEERNSPLNQQREEYICDGPGARVPNAEHPGFGFADRMTIRRSGASPT</sequence>
<dbReference type="AlphaFoldDB" id="A0A4C1V8W2"/>
<organism evidence="1 2">
    <name type="scientific">Eumeta variegata</name>
    <name type="common">Bagworm moth</name>
    <name type="synonym">Eumeta japonica</name>
    <dbReference type="NCBI Taxonomy" id="151549"/>
    <lineage>
        <taxon>Eukaryota</taxon>
        <taxon>Metazoa</taxon>
        <taxon>Ecdysozoa</taxon>
        <taxon>Arthropoda</taxon>
        <taxon>Hexapoda</taxon>
        <taxon>Insecta</taxon>
        <taxon>Pterygota</taxon>
        <taxon>Neoptera</taxon>
        <taxon>Endopterygota</taxon>
        <taxon>Lepidoptera</taxon>
        <taxon>Glossata</taxon>
        <taxon>Ditrysia</taxon>
        <taxon>Tineoidea</taxon>
        <taxon>Psychidae</taxon>
        <taxon>Oiketicinae</taxon>
        <taxon>Eumeta</taxon>
    </lineage>
</organism>
<comment type="caution">
    <text evidence="1">The sequence shown here is derived from an EMBL/GenBank/DDBJ whole genome shotgun (WGS) entry which is preliminary data.</text>
</comment>
<name>A0A4C1V8W2_EUMVA</name>
<protein>
    <submittedName>
        <fullName evidence="1">Uncharacterized protein</fullName>
    </submittedName>
</protein>
<evidence type="ECO:0000313" key="2">
    <source>
        <dbReference type="Proteomes" id="UP000299102"/>
    </source>
</evidence>
<accession>A0A4C1V8W2</accession>
<gene>
    <name evidence="1" type="ORF">EVAR_21867_1</name>
</gene>
<dbReference type="EMBL" id="BGZK01000294">
    <property type="protein sequence ID" value="GBP34802.1"/>
    <property type="molecule type" value="Genomic_DNA"/>
</dbReference>